<evidence type="ECO:0000256" key="12">
    <source>
        <dbReference type="ARBA" id="ARBA00033342"/>
    </source>
</evidence>
<dbReference type="PRINTS" id="PR00701">
    <property type="entry name" value="60KDINNERMP"/>
</dbReference>
<evidence type="ECO:0000256" key="9">
    <source>
        <dbReference type="ARBA" id="ARBA00023136"/>
    </source>
</evidence>
<comment type="function">
    <text evidence="13">Required for the insertion and/or proper folding and/or complex formation of integral membrane proteins into the membrane. Involved in integration of membrane proteins that insert both dependently and independently of the Sec translocase complex, as well as at least some lipoproteins. Aids folding of multispanning membrane proteins.</text>
</comment>
<keyword evidence="7 13" id="KW-0653">Protein transport</keyword>
<dbReference type="Pfam" id="PF14849">
    <property type="entry name" value="YidC_periplas"/>
    <property type="match status" value="1"/>
</dbReference>
<comment type="subcellular location">
    <subcellularLocation>
        <location evidence="1">Cell inner membrane</location>
        <topology evidence="1">Multi-pass membrane protein</topology>
    </subcellularLocation>
    <subcellularLocation>
        <location evidence="13">Cell membrane</location>
        <topology evidence="13">Multi-pass membrane protein</topology>
    </subcellularLocation>
</comment>
<evidence type="ECO:0000259" key="14">
    <source>
        <dbReference type="Pfam" id="PF02096"/>
    </source>
</evidence>
<dbReference type="EMBL" id="JACWMW010000003">
    <property type="protein sequence ID" value="MBD1386354.1"/>
    <property type="molecule type" value="Genomic_DNA"/>
</dbReference>
<dbReference type="InterPro" id="IPR019998">
    <property type="entry name" value="Membr_insert_YidC"/>
</dbReference>
<feature type="transmembrane region" description="Helical" evidence="13">
    <location>
        <begin position="6"/>
        <end position="23"/>
    </location>
</feature>
<evidence type="ECO:0000259" key="15">
    <source>
        <dbReference type="Pfam" id="PF14849"/>
    </source>
</evidence>
<comment type="subunit">
    <text evidence="13">Interacts with the Sec translocase complex via SecD. Specifically interacts with transmembrane segments of nascent integral membrane proteins during membrane integration.</text>
</comment>
<dbReference type="NCBIfam" id="TIGR03592">
    <property type="entry name" value="yidC_oxa1_cterm"/>
    <property type="match status" value="1"/>
</dbReference>
<dbReference type="CDD" id="cd20070">
    <property type="entry name" value="5TM_YidC_Alb3"/>
    <property type="match status" value="1"/>
</dbReference>
<evidence type="ECO:0000256" key="1">
    <source>
        <dbReference type="ARBA" id="ARBA00004429"/>
    </source>
</evidence>
<dbReference type="Proteomes" id="UP000618754">
    <property type="component" value="Unassembled WGS sequence"/>
</dbReference>
<evidence type="ECO:0000256" key="13">
    <source>
        <dbReference type="HAMAP-Rule" id="MF_01810"/>
    </source>
</evidence>
<evidence type="ECO:0000256" key="11">
    <source>
        <dbReference type="ARBA" id="ARBA00033245"/>
    </source>
</evidence>
<proteinExistence type="inferred from homology"/>
<keyword evidence="6 13" id="KW-0812">Transmembrane</keyword>
<keyword evidence="4 13" id="KW-0813">Transport</keyword>
<name>A0ABR7X715_9SPHI</name>
<evidence type="ECO:0000256" key="4">
    <source>
        <dbReference type="ARBA" id="ARBA00022448"/>
    </source>
</evidence>
<sequence>MDKNTFTGLFLIMIIMGASIYFMKPSEADIKKEQLTVHQDSIKKGLIKAEATAAAAAATKTDTAKKSGVVDSAVLKTPFGAATFGTEQFVTVENKELRLKLSTKGGRVYSAELKNYKTYSKKPLILFDGDANKFGLTLKAGDRTLNTNDLYFTPSAASLQVAEKDSSSITMRLSYSPTQYVDYIYSLKGEGFKLGLTIKSTGLEQVISTVNGYNLNWSASLHKQEKDITQERQYSTVYYKNTDNEVDYLSETKDDKKTIADKKIQWVAFKQHFFSNVMIVKDGISKSDLEVATNVADTSDVKQMNANLVVTPNTAGAVPLEFYFGPNRFNTLKAQGNDLQKLVNLGWGPLKYINQFAVLPLFNLLNTFNWNYGLIILVLTIALKLVLSPLTYKSYLSMAKMRIIKPEMDEIKAKVGEDNPTLLQQEYLKLYKKAGVNPLGGCLPLLIQMPIVIAFFRFFPSLFELRGESFLWMHDLSTYDAVITFGKIPFIGNHISLMCLLMTVSTLIYTYFNNQISGATGQMKYIGYITPIIFLATLNSYPSGLNYYYFLANMLTFLQQYLIKFMVDDKKIHAQIQENKKKPDDPKKKKSGFAAKMEEMMRQQQQIQAKKK</sequence>
<feature type="domain" description="Membrane insertase YidC/Oxa/ALB C-terminal" evidence="14">
    <location>
        <begin position="372"/>
        <end position="564"/>
    </location>
</feature>
<comment type="caution">
    <text evidence="16">The sequence shown here is derived from an EMBL/GenBank/DDBJ whole genome shotgun (WGS) entry which is preliminary data.</text>
</comment>
<evidence type="ECO:0000256" key="10">
    <source>
        <dbReference type="ARBA" id="ARBA00023186"/>
    </source>
</evidence>
<comment type="similarity">
    <text evidence="2 13">Belongs to the OXA1/ALB3/YidC family. Type 1 subfamily.</text>
</comment>
<dbReference type="NCBIfam" id="NF002356">
    <property type="entry name" value="PRK01318.2-3"/>
    <property type="match status" value="1"/>
</dbReference>
<feature type="domain" description="Membrane insertase YidC N-terminal" evidence="15">
    <location>
        <begin position="90"/>
        <end position="347"/>
    </location>
</feature>
<feature type="transmembrane region" description="Helical" evidence="13">
    <location>
        <begin position="525"/>
        <end position="541"/>
    </location>
</feature>
<keyword evidence="5 13" id="KW-1003">Cell membrane</keyword>
<evidence type="ECO:0000256" key="7">
    <source>
        <dbReference type="ARBA" id="ARBA00022927"/>
    </source>
</evidence>
<feature type="transmembrane region" description="Helical" evidence="13">
    <location>
        <begin position="439"/>
        <end position="459"/>
    </location>
</feature>
<dbReference type="InterPro" id="IPR001708">
    <property type="entry name" value="YidC/ALB3/OXA1/COX18"/>
</dbReference>
<evidence type="ECO:0000256" key="6">
    <source>
        <dbReference type="ARBA" id="ARBA00022692"/>
    </source>
</evidence>
<gene>
    <name evidence="13 16" type="primary">yidC</name>
    <name evidence="16" type="ORF">IDJ75_13805</name>
</gene>
<evidence type="ECO:0000313" key="17">
    <source>
        <dbReference type="Proteomes" id="UP000618754"/>
    </source>
</evidence>
<dbReference type="Pfam" id="PF02096">
    <property type="entry name" value="60KD_IMP"/>
    <property type="match status" value="1"/>
</dbReference>
<keyword evidence="8 13" id="KW-1133">Transmembrane helix</keyword>
<dbReference type="PANTHER" id="PTHR12428:SF65">
    <property type="entry name" value="CYTOCHROME C OXIDASE ASSEMBLY PROTEIN COX18, MITOCHONDRIAL"/>
    <property type="match status" value="1"/>
</dbReference>
<evidence type="ECO:0000256" key="2">
    <source>
        <dbReference type="ARBA" id="ARBA00010527"/>
    </source>
</evidence>
<accession>A0ABR7X715</accession>
<dbReference type="InterPro" id="IPR038221">
    <property type="entry name" value="YidC_periplasmic_sf"/>
</dbReference>
<dbReference type="CDD" id="cd19961">
    <property type="entry name" value="EcYidC-like_peri"/>
    <property type="match status" value="1"/>
</dbReference>
<protein>
    <recommendedName>
        <fullName evidence="3 13">Membrane protein insertase YidC</fullName>
    </recommendedName>
    <alternativeName>
        <fullName evidence="12 13">Foldase YidC</fullName>
    </alternativeName>
    <alternativeName>
        <fullName evidence="11 13">Membrane integrase YidC</fullName>
    </alternativeName>
    <alternativeName>
        <fullName evidence="13">Membrane protein YidC</fullName>
    </alternativeName>
</protein>
<dbReference type="HAMAP" id="MF_01810">
    <property type="entry name" value="YidC_type1"/>
    <property type="match status" value="1"/>
</dbReference>
<dbReference type="NCBIfam" id="TIGR03593">
    <property type="entry name" value="yidC_nterm"/>
    <property type="match status" value="1"/>
</dbReference>
<evidence type="ECO:0000256" key="8">
    <source>
        <dbReference type="ARBA" id="ARBA00022989"/>
    </source>
</evidence>
<evidence type="ECO:0000256" key="3">
    <source>
        <dbReference type="ARBA" id="ARBA00015325"/>
    </source>
</evidence>
<reference evidence="16 17" key="1">
    <citation type="submission" date="2020-09" db="EMBL/GenBank/DDBJ databases">
        <title>Novel species of Mucilaginibacter isolated from a glacier on the Tibetan Plateau.</title>
        <authorList>
            <person name="Liu Q."/>
            <person name="Xin Y.-H."/>
        </authorList>
    </citation>
    <scope>NUCLEOTIDE SEQUENCE [LARGE SCALE GENOMIC DNA]</scope>
    <source>
        <strain evidence="16 17">CGMCC 1.13878</strain>
    </source>
</reference>
<evidence type="ECO:0000313" key="16">
    <source>
        <dbReference type="EMBL" id="MBD1386354.1"/>
    </source>
</evidence>
<keyword evidence="10 13" id="KW-0143">Chaperone</keyword>
<feature type="transmembrane region" description="Helical" evidence="13">
    <location>
        <begin position="370"/>
        <end position="392"/>
    </location>
</feature>
<keyword evidence="9 13" id="KW-0472">Membrane</keyword>
<dbReference type="RefSeq" id="WP_191176214.1">
    <property type="nucleotide sequence ID" value="NZ_JACWMW010000003.1"/>
</dbReference>
<dbReference type="PANTHER" id="PTHR12428">
    <property type="entry name" value="OXA1"/>
    <property type="match status" value="1"/>
</dbReference>
<dbReference type="Gene3D" id="2.70.98.90">
    <property type="match status" value="1"/>
</dbReference>
<feature type="transmembrane region" description="Helical" evidence="13">
    <location>
        <begin position="495"/>
        <end position="513"/>
    </location>
</feature>
<dbReference type="InterPro" id="IPR028053">
    <property type="entry name" value="Membr_insert_YidC_N"/>
</dbReference>
<evidence type="ECO:0000256" key="5">
    <source>
        <dbReference type="ARBA" id="ARBA00022475"/>
    </source>
</evidence>
<organism evidence="16 17">
    <name type="scientific">Mucilaginibacter rigui</name>
    <dbReference type="NCBI Taxonomy" id="534635"/>
    <lineage>
        <taxon>Bacteria</taxon>
        <taxon>Pseudomonadati</taxon>
        <taxon>Bacteroidota</taxon>
        <taxon>Sphingobacteriia</taxon>
        <taxon>Sphingobacteriales</taxon>
        <taxon>Sphingobacteriaceae</taxon>
        <taxon>Mucilaginibacter</taxon>
    </lineage>
</organism>
<dbReference type="InterPro" id="IPR028055">
    <property type="entry name" value="YidC/Oxa/ALB_C"/>
</dbReference>
<keyword evidence="17" id="KW-1185">Reference proteome</keyword>
<dbReference type="InterPro" id="IPR047196">
    <property type="entry name" value="YidC_ALB_C"/>
</dbReference>